<dbReference type="InterPro" id="IPR023095">
    <property type="entry name" value="Ade_MeTrfase_dom_2"/>
</dbReference>
<dbReference type="InterPro" id="IPR029063">
    <property type="entry name" value="SAM-dependent_MTases_sf"/>
</dbReference>
<dbReference type="SUPFAM" id="SSF53335">
    <property type="entry name" value="S-adenosyl-L-methionine-dependent methyltransferases"/>
    <property type="match status" value="1"/>
</dbReference>
<dbReference type="Gene3D" id="1.10.1020.10">
    <property type="entry name" value="Adenine-specific Methyltransferase, Domain 2"/>
    <property type="match status" value="1"/>
</dbReference>
<evidence type="ECO:0000313" key="8">
    <source>
        <dbReference type="Proteomes" id="UP000036771"/>
    </source>
</evidence>
<dbReference type="OrthoDB" id="9805629at2"/>
<keyword evidence="4" id="KW-0808">Transferase</keyword>
<evidence type="ECO:0000256" key="6">
    <source>
        <dbReference type="ARBA" id="ARBA00047942"/>
    </source>
</evidence>
<keyword evidence="8" id="KW-1185">Reference proteome</keyword>
<evidence type="ECO:0000256" key="4">
    <source>
        <dbReference type="ARBA" id="ARBA00022679"/>
    </source>
</evidence>
<evidence type="ECO:0000256" key="2">
    <source>
        <dbReference type="ARBA" id="ARBA00011900"/>
    </source>
</evidence>
<comment type="catalytic activity">
    <reaction evidence="6">
        <text>a 2'-deoxyadenosine in DNA + S-adenosyl-L-methionine = an N(6)-methyl-2'-deoxyadenosine in DNA + S-adenosyl-L-homocysteine + H(+)</text>
        <dbReference type="Rhea" id="RHEA:15197"/>
        <dbReference type="Rhea" id="RHEA-COMP:12418"/>
        <dbReference type="Rhea" id="RHEA-COMP:12419"/>
        <dbReference type="ChEBI" id="CHEBI:15378"/>
        <dbReference type="ChEBI" id="CHEBI:57856"/>
        <dbReference type="ChEBI" id="CHEBI:59789"/>
        <dbReference type="ChEBI" id="CHEBI:90615"/>
        <dbReference type="ChEBI" id="CHEBI:90616"/>
        <dbReference type="EC" id="2.1.1.72"/>
    </reaction>
</comment>
<keyword evidence="5" id="KW-0949">S-adenosyl-L-methionine</keyword>
<reference evidence="7 8" key="1">
    <citation type="submission" date="2015-03" db="EMBL/GenBank/DDBJ databases">
        <title>Caedibacter varicaedens, whole genome shotgun sequence.</title>
        <authorList>
            <person name="Suzuki H."/>
            <person name="Dapper A.L."/>
            <person name="Gibson A.K."/>
            <person name="Jackson C."/>
            <person name="Lee H."/>
            <person name="Pejaver V.R."/>
            <person name="Doak T."/>
            <person name="Lynch M."/>
        </authorList>
    </citation>
    <scope>NUCLEOTIDE SEQUENCE [LARGE SCALE GENOMIC DNA]</scope>
</reference>
<dbReference type="Proteomes" id="UP000036771">
    <property type="component" value="Unassembled WGS sequence"/>
</dbReference>
<dbReference type="STRING" id="1629334.Cva_00809"/>
<dbReference type="AlphaFoldDB" id="A0A0K8MCB8"/>
<protein>
    <recommendedName>
        <fullName evidence="2">site-specific DNA-methyltransferase (adenine-specific)</fullName>
        <ecNumber evidence="2">2.1.1.72</ecNumber>
    </recommendedName>
</protein>
<dbReference type="GO" id="GO:0032259">
    <property type="term" value="P:methylation"/>
    <property type="evidence" value="ECO:0007669"/>
    <property type="project" value="UniProtKB-KW"/>
</dbReference>
<dbReference type="PANTHER" id="PTHR30481">
    <property type="entry name" value="DNA ADENINE METHYLASE"/>
    <property type="match status" value="1"/>
</dbReference>
<dbReference type="InterPro" id="IPR002052">
    <property type="entry name" value="DNA_methylase_N6_adenine_CS"/>
</dbReference>
<dbReference type="InterPro" id="IPR012327">
    <property type="entry name" value="MeTrfase_D12"/>
</dbReference>
<gene>
    <name evidence="7" type="primary">dpnM</name>
    <name evidence="7" type="ORF">Cva_00809</name>
</gene>
<evidence type="ECO:0000256" key="1">
    <source>
        <dbReference type="ARBA" id="ARBA00006594"/>
    </source>
</evidence>
<dbReference type="PRINTS" id="PR00505">
    <property type="entry name" value="D12N6MTFRASE"/>
</dbReference>
<dbReference type="GO" id="GO:0006298">
    <property type="term" value="P:mismatch repair"/>
    <property type="evidence" value="ECO:0007669"/>
    <property type="project" value="TreeGrafter"/>
</dbReference>
<dbReference type="EMBL" id="BBVC01000027">
    <property type="protein sequence ID" value="GAO98161.1"/>
    <property type="molecule type" value="Genomic_DNA"/>
</dbReference>
<sequence length="280" mass="31866">MRTFFNYCGGKTRLVKTLLPYLPNTFNDYYEPFLGSGALFLEMAHRGKLTGKSCFLSDLDTLLMTTWRAIQEDGHHVLALLKQHPDTWETWETSLKILNDTPDDCPFETAAAYIHVKGRSFGSILRRSKRSGHLNPSFNRSPSPLRFACIEQGIPLLQHSVHLFDCTFSAMHPKRGDVVFLDPPYLGTDMSLYNTAYSVYPQIINYCHALTRRGVHWLMTNSDCPEIREDFRDYAIVSLGSQVASFAQDKEGVRPRYGELLVLSPELGEGREFLAENKGF</sequence>
<evidence type="ECO:0000313" key="7">
    <source>
        <dbReference type="EMBL" id="GAO98161.1"/>
    </source>
</evidence>
<organism evidence="7 8">
    <name type="scientific">Caedimonas varicaedens</name>
    <dbReference type="NCBI Taxonomy" id="1629334"/>
    <lineage>
        <taxon>Bacteria</taxon>
        <taxon>Pseudomonadati</taxon>
        <taxon>Pseudomonadota</taxon>
        <taxon>Alphaproteobacteria</taxon>
        <taxon>Holosporales</taxon>
        <taxon>Caedimonadaceae</taxon>
        <taxon>Caedimonas</taxon>
    </lineage>
</organism>
<proteinExistence type="inferred from homology"/>
<dbReference type="Gene3D" id="3.40.50.150">
    <property type="entry name" value="Vaccinia Virus protein VP39"/>
    <property type="match status" value="1"/>
</dbReference>
<comment type="similarity">
    <text evidence="1">Belongs to the N(4)/N(6)-methyltransferase family.</text>
</comment>
<accession>A0A0K8MCB8</accession>
<dbReference type="GO" id="GO:0009307">
    <property type="term" value="P:DNA restriction-modification system"/>
    <property type="evidence" value="ECO:0007669"/>
    <property type="project" value="InterPro"/>
</dbReference>
<dbReference type="PROSITE" id="PS00092">
    <property type="entry name" value="N6_MTASE"/>
    <property type="match status" value="1"/>
</dbReference>
<dbReference type="GO" id="GO:0009007">
    <property type="term" value="F:site-specific DNA-methyltransferase (adenine-specific) activity"/>
    <property type="evidence" value="ECO:0007669"/>
    <property type="project" value="UniProtKB-EC"/>
</dbReference>
<evidence type="ECO:0000256" key="5">
    <source>
        <dbReference type="ARBA" id="ARBA00022691"/>
    </source>
</evidence>
<evidence type="ECO:0000256" key="3">
    <source>
        <dbReference type="ARBA" id="ARBA00022603"/>
    </source>
</evidence>
<dbReference type="GO" id="GO:1904047">
    <property type="term" value="F:S-adenosyl-L-methionine binding"/>
    <property type="evidence" value="ECO:0007669"/>
    <property type="project" value="TreeGrafter"/>
</dbReference>
<dbReference type="Pfam" id="PF02086">
    <property type="entry name" value="MethyltransfD12"/>
    <property type="match status" value="1"/>
</dbReference>
<dbReference type="GO" id="GO:0043565">
    <property type="term" value="F:sequence-specific DNA binding"/>
    <property type="evidence" value="ECO:0007669"/>
    <property type="project" value="TreeGrafter"/>
</dbReference>
<comment type="caution">
    <text evidence="7">The sequence shown here is derived from an EMBL/GenBank/DDBJ whole genome shotgun (WGS) entry which is preliminary data.</text>
</comment>
<dbReference type="EC" id="2.1.1.72" evidence="2"/>
<keyword evidence="3 7" id="KW-0489">Methyltransferase</keyword>
<name>A0A0K8MCB8_9PROT</name>